<feature type="compositionally biased region" description="Gly residues" evidence="1">
    <location>
        <begin position="65"/>
        <end position="75"/>
    </location>
</feature>
<reference evidence="2 4" key="2">
    <citation type="journal article" date="2018" name="Plant J.">
        <title>The Physcomitrella patens chromosome-scale assembly reveals moss genome structure and evolution.</title>
        <authorList>
            <person name="Lang D."/>
            <person name="Ullrich K.K."/>
            <person name="Murat F."/>
            <person name="Fuchs J."/>
            <person name="Jenkins J."/>
            <person name="Haas F.B."/>
            <person name="Piednoel M."/>
            <person name="Gundlach H."/>
            <person name="Van Bel M."/>
            <person name="Meyberg R."/>
            <person name="Vives C."/>
            <person name="Morata J."/>
            <person name="Symeonidi A."/>
            <person name="Hiss M."/>
            <person name="Muchero W."/>
            <person name="Kamisugi Y."/>
            <person name="Saleh O."/>
            <person name="Blanc G."/>
            <person name="Decker E.L."/>
            <person name="van Gessel N."/>
            <person name="Grimwood J."/>
            <person name="Hayes R.D."/>
            <person name="Graham S.W."/>
            <person name="Gunter L.E."/>
            <person name="McDaniel S.F."/>
            <person name="Hoernstein S.N.W."/>
            <person name="Larsson A."/>
            <person name="Li F.W."/>
            <person name="Perroud P.F."/>
            <person name="Phillips J."/>
            <person name="Ranjan P."/>
            <person name="Rokshar D.S."/>
            <person name="Rothfels C.J."/>
            <person name="Schneider L."/>
            <person name="Shu S."/>
            <person name="Stevenson D.W."/>
            <person name="Thummler F."/>
            <person name="Tillich M."/>
            <person name="Villarreal Aguilar J.C."/>
            <person name="Widiez T."/>
            <person name="Wong G.K."/>
            <person name="Wymore A."/>
            <person name="Zhang Y."/>
            <person name="Zimmer A.D."/>
            <person name="Quatrano R.S."/>
            <person name="Mayer K.F.X."/>
            <person name="Goodstein D."/>
            <person name="Casacuberta J.M."/>
            <person name="Vandepoele K."/>
            <person name="Reski R."/>
            <person name="Cuming A.C."/>
            <person name="Tuskan G.A."/>
            <person name="Maumus F."/>
            <person name="Salse J."/>
            <person name="Schmutz J."/>
            <person name="Rensing S.A."/>
        </authorList>
    </citation>
    <scope>NUCLEOTIDE SEQUENCE [LARGE SCALE GENOMIC DNA]</scope>
    <source>
        <strain evidence="3 4">cv. Gransden 2004</strain>
    </source>
</reference>
<accession>A0A2K1IWY9</accession>
<sequence>MTIMNSWKWVYYCDETHHTASYLVRRAAMKRGTSTSSGTQAARRSEEVLRGEKRDKGGVKKRRGGVGGRGAGDGMDIGSSSRRGVPAHGEAAPSDALLDNSPGTWSRSHSWRKEWSSFMTETHTHAQRDTHSHTRSQ</sequence>
<feature type="compositionally biased region" description="Basic and acidic residues" evidence="1">
    <location>
        <begin position="43"/>
        <end position="58"/>
    </location>
</feature>
<name>A0A2K1IWY9_PHYPA</name>
<reference evidence="3" key="3">
    <citation type="submission" date="2020-12" db="UniProtKB">
        <authorList>
            <consortium name="EnsemblPlants"/>
        </authorList>
    </citation>
    <scope>IDENTIFICATION</scope>
</reference>
<feature type="region of interest" description="Disordered" evidence="1">
    <location>
        <begin position="30"/>
        <end position="111"/>
    </location>
</feature>
<reference evidence="2 4" key="1">
    <citation type="journal article" date="2008" name="Science">
        <title>The Physcomitrella genome reveals evolutionary insights into the conquest of land by plants.</title>
        <authorList>
            <person name="Rensing S."/>
            <person name="Lang D."/>
            <person name="Zimmer A."/>
            <person name="Terry A."/>
            <person name="Salamov A."/>
            <person name="Shapiro H."/>
            <person name="Nishiyama T."/>
            <person name="Perroud P.-F."/>
            <person name="Lindquist E."/>
            <person name="Kamisugi Y."/>
            <person name="Tanahashi T."/>
            <person name="Sakakibara K."/>
            <person name="Fujita T."/>
            <person name="Oishi K."/>
            <person name="Shin-I T."/>
            <person name="Kuroki Y."/>
            <person name="Toyoda A."/>
            <person name="Suzuki Y."/>
            <person name="Hashimoto A."/>
            <person name="Yamaguchi K."/>
            <person name="Sugano A."/>
            <person name="Kohara Y."/>
            <person name="Fujiyama A."/>
            <person name="Anterola A."/>
            <person name="Aoki S."/>
            <person name="Ashton N."/>
            <person name="Barbazuk W.B."/>
            <person name="Barker E."/>
            <person name="Bennetzen J."/>
            <person name="Bezanilla M."/>
            <person name="Blankenship R."/>
            <person name="Cho S.H."/>
            <person name="Dutcher S."/>
            <person name="Estelle M."/>
            <person name="Fawcett J.A."/>
            <person name="Gundlach H."/>
            <person name="Hanada K."/>
            <person name="Heyl A."/>
            <person name="Hicks K.A."/>
            <person name="Hugh J."/>
            <person name="Lohr M."/>
            <person name="Mayer K."/>
            <person name="Melkozernov A."/>
            <person name="Murata T."/>
            <person name="Nelson D."/>
            <person name="Pils B."/>
            <person name="Prigge M."/>
            <person name="Reiss B."/>
            <person name="Renner T."/>
            <person name="Rombauts S."/>
            <person name="Rushton P."/>
            <person name="Sanderfoot A."/>
            <person name="Schween G."/>
            <person name="Shiu S.-H."/>
            <person name="Stueber K."/>
            <person name="Theodoulou F.L."/>
            <person name="Tu H."/>
            <person name="Van de Peer Y."/>
            <person name="Verrier P.J."/>
            <person name="Waters E."/>
            <person name="Wood A."/>
            <person name="Yang L."/>
            <person name="Cove D."/>
            <person name="Cuming A."/>
            <person name="Hasebe M."/>
            <person name="Lucas S."/>
            <person name="Mishler D.B."/>
            <person name="Reski R."/>
            <person name="Grigoriev I."/>
            <person name="Quatrano R.S."/>
            <person name="Boore J.L."/>
        </authorList>
    </citation>
    <scope>NUCLEOTIDE SEQUENCE [LARGE SCALE GENOMIC DNA]</scope>
    <source>
        <strain evidence="3 4">cv. Gransden 2004</strain>
    </source>
</reference>
<dbReference type="EMBL" id="ABEU02000019">
    <property type="protein sequence ID" value="PNR33796.1"/>
    <property type="molecule type" value="Genomic_DNA"/>
</dbReference>
<evidence type="ECO:0000256" key="1">
    <source>
        <dbReference type="SAM" id="MobiDB-lite"/>
    </source>
</evidence>
<proteinExistence type="predicted"/>
<dbReference type="EnsemblPlants" id="Pp3c19_3038V3.1">
    <property type="protein sequence ID" value="PAC:32938801.CDS.1"/>
    <property type="gene ID" value="Pp3c19_3038"/>
</dbReference>
<dbReference type="Gramene" id="Pp3c19_3038V3.1">
    <property type="protein sequence ID" value="PAC:32938801.CDS.1"/>
    <property type="gene ID" value="Pp3c19_3038"/>
</dbReference>
<organism evidence="2">
    <name type="scientific">Physcomitrium patens</name>
    <name type="common">Spreading-leaved earth moss</name>
    <name type="synonym">Physcomitrella patens</name>
    <dbReference type="NCBI Taxonomy" id="3218"/>
    <lineage>
        <taxon>Eukaryota</taxon>
        <taxon>Viridiplantae</taxon>
        <taxon>Streptophyta</taxon>
        <taxon>Embryophyta</taxon>
        <taxon>Bryophyta</taxon>
        <taxon>Bryophytina</taxon>
        <taxon>Bryopsida</taxon>
        <taxon>Funariidae</taxon>
        <taxon>Funariales</taxon>
        <taxon>Funariaceae</taxon>
        <taxon>Physcomitrium</taxon>
    </lineage>
</organism>
<dbReference type="InParanoid" id="A0A2K1IWY9"/>
<gene>
    <name evidence="2" type="ORF">PHYPA_023612</name>
</gene>
<dbReference type="Proteomes" id="UP000006727">
    <property type="component" value="Chromosome 19"/>
</dbReference>
<protein>
    <submittedName>
        <fullName evidence="2 3">Uncharacterized protein</fullName>
    </submittedName>
</protein>
<dbReference type="AlphaFoldDB" id="A0A2K1IWY9"/>
<evidence type="ECO:0000313" key="4">
    <source>
        <dbReference type="Proteomes" id="UP000006727"/>
    </source>
</evidence>
<keyword evidence="4" id="KW-1185">Reference proteome</keyword>
<evidence type="ECO:0000313" key="2">
    <source>
        <dbReference type="EMBL" id="PNR33796.1"/>
    </source>
</evidence>
<feature type="compositionally biased region" description="Polar residues" evidence="1">
    <location>
        <begin position="32"/>
        <end position="42"/>
    </location>
</feature>
<evidence type="ECO:0000313" key="3">
    <source>
        <dbReference type="EnsemblPlants" id="PAC:32938801.CDS.1"/>
    </source>
</evidence>